<keyword evidence="5" id="KW-1185">Reference proteome</keyword>
<dbReference type="EMBL" id="CP118108">
    <property type="protein sequence ID" value="WDI00470.1"/>
    <property type="molecule type" value="Genomic_DNA"/>
</dbReference>
<sequence>MNKNEGSDKFSKFVLWVIISTITEIITLYVLSSMNPHDDGFNAYFRSVSGFFSFFIGLIIPLTIIIFLFFFVMLLLHDRLRGLTQLSKIVYYLFICVLSGILLHFVFNPDWYMLYFSSFIPPVLFGIVLEKGWLRQT</sequence>
<feature type="transmembrane region" description="Helical" evidence="1">
    <location>
        <begin position="51"/>
        <end position="77"/>
    </location>
</feature>
<dbReference type="RefSeq" id="WP_047910344.1">
    <property type="nucleotide sequence ID" value="NZ_CP118101.1"/>
</dbReference>
<dbReference type="AlphaFoldDB" id="A0AAX3MWF5"/>
<organism evidence="2 4">
    <name type="scientific">Paenibacillus urinalis</name>
    <dbReference type="NCBI Taxonomy" id="521520"/>
    <lineage>
        <taxon>Bacteria</taxon>
        <taxon>Bacillati</taxon>
        <taxon>Bacillota</taxon>
        <taxon>Bacilli</taxon>
        <taxon>Bacillales</taxon>
        <taxon>Paenibacillaceae</taxon>
        <taxon>Paenibacillus</taxon>
    </lineage>
</organism>
<reference evidence="2 5" key="1">
    <citation type="submission" date="2023-02" db="EMBL/GenBank/DDBJ databases">
        <title>Pathogen: clinical or host-associated sample.</title>
        <authorList>
            <person name="Hergert J."/>
            <person name="Casey R."/>
            <person name="Wagner J."/>
            <person name="Young E.L."/>
            <person name="Oakeson K.F."/>
        </authorList>
    </citation>
    <scope>NUCLEOTIDE SEQUENCE</scope>
    <source>
        <strain evidence="3 5">2022CK-00829</strain>
        <strain evidence="2">2022CK-00830</strain>
    </source>
</reference>
<dbReference type="Proteomes" id="UP001221519">
    <property type="component" value="Chromosome"/>
</dbReference>
<feature type="transmembrane region" description="Helical" evidence="1">
    <location>
        <begin position="89"/>
        <end position="107"/>
    </location>
</feature>
<gene>
    <name evidence="2" type="ORF">PUW23_14600</name>
    <name evidence="3" type="ORF">PUW25_14340</name>
</gene>
<evidence type="ECO:0000313" key="2">
    <source>
        <dbReference type="EMBL" id="WDH80775.1"/>
    </source>
</evidence>
<accession>A0AAX3MWF5</accession>
<evidence type="ECO:0000256" key="1">
    <source>
        <dbReference type="SAM" id="Phobius"/>
    </source>
</evidence>
<feature type="transmembrane region" description="Helical" evidence="1">
    <location>
        <begin position="12"/>
        <end position="31"/>
    </location>
</feature>
<protein>
    <submittedName>
        <fullName evidence="2">Uncharacterized protein</fullName>
    </submittedName>
</protein>
<dbReference type="Proteomes" id="UP001220962">
    <property type="component" value="Chromosome"/>
</dbReference>
<name>A0AAX3MWF5_9BACL</name>
<evidence type="ECO:0000313" key="3">
    <source>
        <dbReference type="EMBL" id="WDI00470.1"/>
    </source>
</evidence>
<evidence type="ECO:0000313" key="5">
    <source>
        <dbReference type="Proteomes" id="UP001221519"/>
    </source>
</evidence>
<dbReference type="EMBL" id="CP118101">
    <property type="protein sequence ID" value="WDH80775.1"/>
    <property type="molecule type" value="Genomic_DNA"/>
</dbReference>
<proteinExistence type="predicted"/>
<keyword evidence="1" id="KW-0812">Transmembrane</keyword>
<feature type="transmembrane region" description="Helical" evidence="1">
    <location>
        <begin position="113"/>
        <end position="134"/>
    </location>
</feature>
<keyword evidence="1" id="KW-1133">Transmembrane helix</keyword>
<keyword evidence="1" id="KW-0472">Membrane</keyword>
<evidence type="ECO:0000313" key="4">
    <source>
        <dbReference type="Proteomes" id="UP001220962"/>
    </source>
</evidence>